<dbReference type="CDD" id="cd06257">
    <property type="entry name" value="DnaJ"/>
    <property type="match status" value="1"/>
</dbReference>
<dbReference type="InterPro" id="IPR036869">
    <property type="entry name" value="J_dom_sf"/>
</dbReference>
<keyword evidence="4" id="KW-1185">Reference proteome</keyword>
<dbReference type="SUPFAM" id="SSF46565">
    <property type="entry name" value="Chaperone J-domain"/>
    <property type="match status" value="1"/>
</dbReference>
<dbReference type="InterPro" id="IPR011528">
    <property type="entry name" value="NERD"/>
</dbReference>
<keyword evidence="1" id="KW-0812">Transmembrane</keyword>
<dbReference type="PRINTS" id="PR00625">
    <property type="entry name" value="JDOMAIN"/>
</dbReference>
<dbReference type="PANTHER" id="PTHR43096:SF58">
    <property type="entry name" value="CHAPERONE DNAJ-DOMAIN SUPERFAMILY PROTEIN"/>
    <property type="match status" value="1"/>
</dbReference>
<dbReference type="PATRIC" id="fig|1068978.7.peg.6103"/>
<feature type="domain" description="J" evidence="2">
    <location>
        <begin position="5"/>
        <end position="66"/>
    </location>
</feature>
<accession>A0A076MXM0</accession>
<keyword evidence="1" id="KW-1133">Transmembrane helix</keyword>
<evidence type="ECO:0000259" key="2">
    <source>
        <dbReference type="PROSITE" id="PS50076"/>
    </source>
</evidence>
<sequence>MRGEGYYDLLGVDRRASTSEIKSAYRQRARTAHPDAGGSPDEFQALRQAYEVLVDPLQRAAYDRALDRAAATASPVRARRPGRKLGEDPSFTAELPVLDPDALEWWDAAREKARTADRAAPGHAPAALLLAWLLLVVLPIMAGALAVAVWLVLASAVAIWLVRQHREMARAERAVDDEFGGTVVFGAPGAEPDQWGERLTAELLERYLTRLPGARIFHGLAWPGSVFADIDHAVLAGRRLVLIESKTWLPGHYAADEYGDLWRDNRRFRGGATQLPEALDAFRTLLPGAEIRGALIVYPSRTGEITTDEDFDVPAPPMTPDQFVQVIGDWLAAEPARVDVRLLRKVRAQVV</sequence>
<dbReference type="AlphaFoldDB" id="A0A076MXM0"/>
<protein>
    <submittedName>
        <fullName evidence="3">DnaJ-class molecular chaperone with C-terminal Zn finger domain protein</fullName>
    </submittedName>
</protein>
<dbReference type="EMBL" id="CP009110">
    <property type="protein sequence ID" value="AIJ25774.1"/>
    <property type="molecule type" value="Genomic_DNA"/>
</dbReference>
<name>A0A076MXM0_AMYME</name>
<dbReference type="GO" id="GO:0005737">
    <property type="term" value="C:cytoplasm"/>
    <property type="evidence" value="ECO:0007669"/>
    <property type="project" value="TreeGrafter"/>
</dbReference>
<dbReference type="PROSITE" id="PS00636">
    <property type="entry name" value="DNAJ_1"/>
    <property type="match status" value="1"/>
</dbReference>
<dbReference type="Pfam" id="PF08378">
    <property type="entry name" value="NERD"/>
    <property type="match status" value="1"/>
</dbReference>
<keyword evidence="1" id="KW-0472">Membrane</keyword>
<dbReference type="Gene3D" id="1.10.287.110">
    <property type="entry name" value="DnaJ domain"/>
    <property type="match status" value="1"/>
</dbReference>
<evidence type="ECO:0000313" key="3">
    <source>
        <dbReference type="EMBL" id="AIJ25774.1"/>
    </source>
</evidence>
<dbReference type="eggNOG" id="COG0484">
    <property type="taxonomic scope" value="Bacteria"/>
</dbReference>
<dbReference type="InterPro" id="IPR001623">
    <property type="entry name" value="DnaJ_domain"/>
</dbReference>
<dbReference type="GO" id="GO:0051082">
    <property type="term" value="F:unfolded protein binding"/>
    <property type="evidence" value="ECO:0007669"/>
    <property type="project" value="TreeGrafter"/>
</dbReference>
<dbReference type="HOGENOM" id="CLU_762155_0_0_11"/>
<evidence type="ECO:0000313" key="4">
    <source>
        <dbReference type="Proteomes" id="UP000062973"/>
    </source>
</evidence>
<organism evidence="3 4">
    <name type="scientific">Amycolatopsis methanolica 239</name>
    <dbReference type="NCBI Taxonomy" id="1068978"/>
    <lineage>
        <taxon>Bacteria</taxon>
        <taxon>Bacillati</taxon>
        <taxon>Actinomycetota</taxon>
        <taxon>Actinomycetes</taxon>
        <taxon>Pseudonocardiales</taxon>
        <taxon>Pseudonocardiaceae</taxon>
        <taxon>Amycolatopsis</taxon>
        <taxon>Amycolatopsis methanolica group</taxon>
    </lineage>
</organism>
<dbReference type="OrthoDB" id="5242140at2"/>
<dbReference type="PROSITE" id="PS50076">
    <property type="entry name" value="DNAJ_2"/>
    <property type="match status" value="1"/>
</dbReference>
<dbReference type="Pfam" id="PF00226">
    <property type="entry name" value="DnaJ"/>
    <property type="match status" value="1"/>
</dbReference>
<dbReference type="RefSeq" id="WP_017984613.1">
    <property type="nucleotide sequence ID" value="NZ_AQUL01000001.1"/>
</dbReference>
<feature type="transmembrane region" description="Helical" evidence="1">
    <location>
        <begin position="129"/>
        <end position="162"/>
    </location>
</feature>
<dbReference type="GO" id="GO:0042026">
    <property type="term" value="P:protein refolding"/>
    <property type="evidence" value="ECO:0007669"/>
    <property type="project" value="TreeGrafter"/>
</dbReference>
<dbReference type="InterPro" id="IPR018253">
    <property type="entry name" value="DnaJ_domain_CS"/>
</dbReference>
<dbReference type="PANTHER" id="PTHR43096">
    <property type="entry name" value="DNAJ HOMOLOG 1, MITOCHONDRIAL-RELATED"/>
    <property type="match status" value="1"/>
</dbReference>
<dbReference type="Proteomes" id="UP000062973">
    <property type="component" value="Chromosome"/>
</dbReference>
<dbReference type="KEGG" id="amq:AMETH_5682"/>
<proteinExistence type="predicted"/>
<dbReference type="STRING" id="1068978.AMETH_5682"/>
<gene>
    <name evidence="3" type="ORF">AMETH_5682</name>
</gene>
<dbReference type="SMART" id="SM00271">
    <property type="entry name" value="DnaJ"/>
    <property type="match status" value="1"/>
</dbReference>
<evidence type="ECO:0000256" key="1">
    <source>
        <dbReference type="SAM" id="Phobius"/>
    </source>
</evidence>
<reference evidence="3 4" key="1">
    <citation type="submission" date="2014-07" db="EMBL/GenBank/DDBJ databases">
        <title>Whole Genome Sequence of the Amycolatopsis methanolica 239.</title>
        <authorList>
            <person name="Tang B."/>
        </authorList>
    </citation>
    <scope>NUCLEOTIDE SEQUENCE [LARGE SCALE GENOMIC DNA]</scope>
    <source>
        <strain evidence="3 4">239</strain>
    </source>
</reference>